<sequence length="94" mass="10467">MDDAVETAAEILVSFQNRRLVRWPEWVPRPDEKGAAAEEKKLPGWKDRRKRTSKSKPPPDQFCVCGLRAERNSGGGTKAASIPAPLPTPARKKM</sequence>
<reference evidence="2 3" key="1">
    <citation type="journal article" date="2005" name="PLoS Biol.">
        <title>The genomes of Oryza sativa: a history of duplications.</title>
        <authorList>
            <person name="Yu J."/>
            <person name="Wang J."/>
            <person name="Lin W."/>
            <person name="Li S."/>
            <person name="Li H."/>
            <person name="Zhou J."/>
            <person name="Ni P."/>
            <person name="Dong W."/>
            <person name="Hu S."/>
            <person name="Zeng C."/>
            <person name="Zhang J."/>
            <person name="Zhang Y."/>
            <person name="Li R."/>
            <person name="Xu Z."/>
            <person name="Li S."/>
            <person name="Li X."/>
            <person name="Zheng H."/>
            <person name="Cong L."/>
            <person name="Lin L."/>
            <person name="Yin J."/>
            <person name="Geng J."/>
            <person name="Li G."/>
            <person name="Shi J."/>
            <person name="Liu J."/>
            <person name="Lv H."/>
            <person name="Li J."/>
            <person name="Wang J."/>
            <person name="Deng Y."/>
            <person name="Ran L."/>
            <person name="Shi X."/>
            <person name="Wang X."/>
            <person name="Wu Q."/>
            <person name="Li C."/>
            <person name="Ren X."/>
            <person name="Wang J."/>
            <person name="Wang X."/>
            <person name="Li D."/>
            <person name="Liu D."/>
            <person name="Zhang X."/>
            <person name="Ji Z."/>
            <person name="Zhao W."/>
            <person name="Sun Y."/>
            <person name="Zhang Z."/>
            <person name="Bao J."/>
            <person name="Han Y."/>
            <person name="Dong L."/>
            <person name="Ji J."/>
            <person name="Chen P."/>
            <person name="Wu S."/>
            <person name="Liu J."/>
            <person name="Xiao Y."/>
            <person name="Bu D."/>
            <person name="Tan J."/>
            <person name="Yang L."/>
            <person name="Ye C."/>
            <person name="Zhang J."/>
            <person name="Xu J."/>
            <person name="Zhou Y."/>
            <person name="Yu Y."/>
            <person name="Zhang B."/>
            <person name="Zhuang S."/>
            <person name="Wei H."/>
            <person name="Liu B."/>
            <person name="Lei M."/>
            <person name="Yu H."/>
            <person name="Li Y."/>
            <person name="Xu H."/>
            <person name="Wei S."/>
            <person name="He X."/>
            <person name="Fang L."/>
            <person name="Zhang Z."/>
            <person name="Zhang Y."/>
            <person name="Huang X."/>
            <person name="Su Z."/>
            <person name="Tong W."/>
            <person name="Li J."/>
            <person name="Tong Z."/>
            <person name="Li S."/>
            <person name="Ye J."/>
            <person name="Wang L."/>
            <person name="Fang L."/>
            <person name="Lei T."/>
            <person name="Chen C."/>
            <person name="Chen H."/>
            <person name="Xu Z."/>
            <person name="Li H."/>
            <person name="Huang H."/>
            <person name="Zhang F."/>
            <person name="Xu H."/>
            <person name="Li N."/>
            <person name="Zhao C."/>
            <person name="Li S."/>
            <person name="Dong L."/>
            <person name="Huang Y."/>
            <person name="Li L."/>
            <person name="Xi Y."/>
            <person name="Qi Q."/>
            <person name="Li W."/>
            <person name="Zhang B."/>
            <person name="Hu W."/>
            <person name="Zhang Y."/>
            <person name="Tian X."/>
            <person name="Jiao Y."/>
            <person name="Liang X."/>
            <person name="Jin J."/>
            <person name="Gao L."/>
            <person name="Zheng W."/>
            <person name="Hao B."/>
            <person name="Liu S."/>
            <person name="Wang W."/>
            <person name="Yuan L."/>
            <person name="Cao M."/>
            <person name="McDermott J."/>
            <person name="Samudrala R."/>
            <person name="Wang J."/>
            <person name="Wong G.K."/>
            <person name="Yang H."/>
        </authorList>
    </citation>
    <scope>NUCLEOTIDE SEQUENCE [LARGE SCALE GENOMIC DNA]</scope>
    <source>
        <strain evidence="3">cv. 93-11</strain>
    </source>
</reference>
<evidence type="ECO:0000313" key="3">
    <source>
        <dbReference type="Proteomes" id="UP000007015"/>
    </source>
</evidence>
<dbReference type="Gramene" id="BGIOSGA028385-TA">
    <property type="protein sequence ID" value="BGIOSGA028385-PA"/>
    <property type="gene ID" value="BGIOSGA028385"/>
</dbReference>
<name>B8B986_ORYSI</name>
<keyword evidence="3" id="KW-1185">Reference proteome</keyword>
<dbReference type="AlphaFoldDB" id="B8B986"/>
<proteinExistence type="predicted"/>
<feature type="region of interest" description="Disordered" evidence="1">
    <location>
        <begin position="27"/>
        <end position="94"/>
    </location>
</feature>
<dbReference type="EMBL" id="CM000133">
    <property type="protein sequence ID" value="EEC83278.1"/>
    <property type="molecule type" value="Genomic_DNA"/>
</dbReference>
<dbReference type="Proteomes" id="UP000007015">
    <property type="component" value="Chromosome 8"/>
</dbReference>
<accession>B8B986</accession>
<evidence type="ECO:0000256" key="1">
    <source>
        <dbReference type="SAM" id="MobiDB-lite"/>
    </source>
</evidence>
<protein>
    <submittedName>
        <fullName evidence="2">Uncharacterized protein</fullName>
    </submittedName>
</protein>
<dbReference type="HOGENOM" id="CLU_2390017_0_0_1"/>
<feature type="compositionally biased region" description="Basic and acidic residues" evidence="1">
    <location>
        <begin position="28"/>
        <end position="46"/>
    </location>
</feature>
<evidence type="ECO:0000313" key="2">
    <source>
        <dbReference type="EMBL" id="EEC83278.1"/>
    </source>
</evidence>
<gene>
    <name evidence="2" type="ORF">OsI_28633</name>
</gene>
<organism evidence="2 3">
    <name type="scientific">Oryza sativa subsp. indica</name>
    <name type="common">Rice</name>
    <dbReference type="NCBI Taxonomy" id="39946"/>
    <lineage>
        <taxon>Eukaryota</taxon>
        <taxon>Viridiplantae</taxon>
        <taxon>Streptophyta</taxon>
        <taxon>Embryophyta</taxon>
        <taxon>Tracheophyta</taxon>
        <taxon>Spermatophyta</taxon>
        <taxon>Magnoliopsida</taxon>
        <taxon>Liliopsida</taxon>
        <taxon>Poales</taxon>
        <taxon>Poaceae</taxon>
        <taxon>BOP clade</taxon>
        <taxon>Oryzoideae</taxon>
        <taxon>Oryzeae</taxon>
        <taxon>Oryzinae</taxon>
        <taxon>Oryza</taxon>
        <taxon>Oryza sativa</taxon>
    </lineage>
</organism>